<proteinExistence type="predicted"/>
<organism evidence="1">
    <name type="scientific">marine sediment metagenome</name>
    <dbReference type="NCBI Taxonomy" id="412755"/>
    <lineage>
        <taxon>unclassified sequences</taxon>
        <taxon>metagenomes</taxon>
        <taxon>ecological metagenomes</taxon>
    </lineage>
</organism>
<gene>
    <name evidence="1" type="ORF">LCGC14_1747240</name>
</gene>
<name>A0A0F9HSB1_9ZZZZ</name>
<feature type="non-terminal residue" evidence="1">
    <location>
        <position position="1"/>
    </location>
</feature>
<comment type="caution">
    <text evidence="1">The sequence shown here is derived from an EMBL/GenBank/DDBJ whole genome shotgun (WGS) entry which is preliminary data.</text>
</comment>
<accession>A0A0F9HSB1</accession>
<evidence type="ECO:0000313" key="1">
    <source>
        <dbReference type="EMBL" id="KKM06122.1"/>
    </source>
</evidence>
<reference evidence="1" key="1">
    <citation type="journal article" date="2015" name="Nature">
        <title>Complex archaea that bridge the gap between prokaryotes and eukaryotes.</title>
        <authorList>
            <person name="Spang A."/>
            <person name="Saw J.H."/>
            <person name="Jorgensen S.L."/>
            <person name="Zaremba-Niedzwiedzka K."/>
            <person name="Martijn J."/>
            <person name="Lind A.E."/>
            <person name="van Eijk R."/>
            <person name="Schleper C."/>
            <person name="Guy L."/>
            <person name="Ettema T.J."/>
        </authorList>
    </citation>
    <scope>NUCLEOTIDE SEQUENCE</scope>
</reference>
<dbReference type="AlphaFoldDB" id="A0A0F9HSB1"/>
<dbReference type="EMBL" id="LAZR01016070">
    <property type="protein sequence ID" value="KKM06122.1"/>
    <property type="molecule type" value="Genomic_DNA"/>
</dbReference>
<sequence length="67" mass="7468">FLELEMYFVVDQQPDCDGYDFLGMAYSMKSAVAIMAEANAYSPEILKLDIAKLVPLAKELGFVEKVS</sequence>
<protein>
    <submittedName>
        <fullName evidence="1">Uncharacterized protein</fullName>
    </submittedName>
</protein>